<protein>
    <submittedName>
        <fullName evidence="1">Uncharacterized protein</fullName>
    </submittedName>
</protein>
<dbReference type="EMBL" id="BSDR01000001">
    <property type="protein sequence ID" value="GLI34668.1"/>
    <property type="molecule type" value="Genomic_DNA"/>
</dbReference>
<evidence type="ECO:0000313" key="2">
    <source>
        <dbReference type="Proteomes" id="UP001144372"/>
    </source>
</evidence>
<gene>
    <name evidence="1" type="ORF">DAMNIGENAA_21010</name>
</gene>
<dbReference type="RefSeq" id="WP_281794064.1">
    <property type="nucleotide sequence ID" value="NZ_BSDR01000001.1"/>
</dbReference>
<reference evidence="1" key="1">
    <citation type="submission" date="2022-12" db="EMBL/GenBank/DDBJ databases">
        <title>Reference genome sequencing for broad-spectrum identification of bacterial and archaeal isolates by mass spectrometry.</title>
        <authorList>
            <person name="Sekiguchi Y."/>
            <person name="Tourlousse D.M."/>
        </authorList>
    </citation>
    <scope>NUCLEOTIDE SEQUENCE</scope>
    <source>
        <strain evidence="1">ASRB1</strain>
    </source>
</reference>
<accession>A0A9W6FT04</accession>
<name>A0A9W6FT04_9BACT</name>
<keyword evidence="2" id="KW-1185">Reference proteome</keyword>
<dbReference type="Proteomes" id="UP001144372">
    <property type="component" value="Unassembled WGS sequence"/>
</dbReference>
<proteinExistence type="predicted"/>
<organism evidence="1 2">
    <name type="scientific">Desulforhabdus amnigena</name>
    <dbReference type="NCBI Taxonomy" id="40218"/>
    <lineage>
        <taxon>Bacteria</taxon>
        <taxon>Pseudomonadati</taxon>
        <taxon>Thermodesulfobacteriota</taxon>
        <taxon>Syntrophobacteria</taxon>
        <taxon>Syntrophobacterales</taxon>
        <taxon>Syntrophobacteraceae</taxon>
        <taxon>Desulforhabdus</taxon>
    </lineage>
</organism>
<comment type="caution">
    <text evidence="1">The sequence shown here is derived from an EMBL/GenBank/DDBJ whole genome shotgun (WGS) entry which is preliminary data.</text>
</comment>
<sequence>MERKETTTVVNIFDDRVRVYELPPEKAVVAAYEEVEEENYDYWSYPNPEDHPQFQEYELGFACGDWVAWKRSGGRLAS</sequence>
<dbReference type="AlphaFoldDB" id="A0A9W6FT04"/>
<evidence type="ECO:0000313" key="1">
    <source>
        <dbReference type="EMBL" id="GLI34668.1"/>
    </source>
</evidence>